<feature type="compositionally biased region" description="Low complexity" evidence="1">
    <location>
        <begin position="189"/>
        <end position="199"/>
    </location>
</feature>
<feature type="compositionally biased region" description="Gly residues" evidence="1">
    <location>
        <begin position="248"/>
        <end position="257"/>
    </location>
</feature>
<protein>
    <submittedName>
        <fullName evidence="2">Uncharacterized protein</fullName>
    </submittedName>
</protein>
<feature type="compositionally biased region" description="Basic and acidic residues" evidence="1">
    <location>
        <begin position="15"/>
        <end position="37"/>
    </location>
</feature>
<feature type="compositionally biased region" description="Basic residues" evidence="1">
    <location>
        <begin position="155"/>
        <end position="170"/>
    </location>
</feature>
<organism evidence="2 3">
    <name type="scientific">Actinacidiphila cocklensis</name>
    <dbReference type="NCBI Taxonomy" id="887465"/>
    <lineage>
        <taxon>Bacteria</taxon>
        <taxon>Bacillati</taxon>
        <taxon>Actinomycetota</taxon>
        <taxon>Actinomycetes</taxon>
        <taxon>Kitasatosporales</taxon>
        <taxon>Streptomycetaceae</taxon>
        <taxon>Actinacidiphila</taxon>
    </lineage>
</organism>
<dbReference type="AlphaFoldDB" id="A0A9W4GRZ8"/>
<comment type="caution">
    <text evidence="2">The sequence shown here is derived from an EMBL/GenBank/DDBJ whole genome shotgun (WGS) entry which is preliminary data.</text>
</comment>
<evidence type="ECO:0000313" key="2">
    <source>
        <dbReference type="EMBL" id="CAG6393101.1"/>
    </source>
</evidence>
<gene>
    <name evidence="2" type="ORF">SCOCK_20133</name>
</gene>
<feature type="compositionally biased region" description="Basic residues" evidence="1">
    <location>
        <begin position="209"/>
        <end position="220"/>
    </location>
</feature>
<feature type="region of interest" description="Disordered" evidence="1">
    <location>
        <begin position="1"/>
        <end position="257"/>
    </location>
</feature>
<accession>A0A9W4GRZ8</accession>
<reference evidence="2" key="1">
    <citation type="submission" date="2021-05" db="EMBL/GenBank/DDBJ databases">
        <authorList>
            <person name="Arsene-Ploetze F."/>
        </authorList>
    </citation>
    <scope>NUCLEOTIDE SEQUENCE</scope>
    <source>
        <strain evidence="2">DSM 42138</strain>
    </source>
</reference>
<feature type="compositionally biased region" description="Low complexity" evidence="1">
    <location>
        <begin position="98"/>
        <end position="117"/>
    </location>
</feature>
<dbReference type="EMBL" id="CAJSLV010000048">
    <property type="protein sequence ID" value="CAG6393101.1"/>
    <property type="molecule type" value="Genomic_DNA"/>
</dbReference>
<keyword evidence="3" id="KW-1185">Reference proteome</keyword>
<dbReference type="Proteomes" id="UP001152519">
    <property type="component" value="Unassembled WGS sequence"/>
</dbReference>
<feature type="compositionally biased region" description="Basic residues" evidence="1">
    <location>
        <begin position="179"/>
        <end position="188"/>
    </location>
</feature>
<name>A0A9W4GRZ8_9ACTN</name>
<evidence type="ECO:0000313" key="3">
    <source>
        <dbReference type="Proteomes" id="UP001152519"/>
    </source>
</evidence>
<feature type="compositionally biased region" description="Gly residues" evidence="1">
    <location>
        <begin position="38"/>
        <end position="49"/>
    </location>
</feature>
<evidence type="ECO:0000256" key="1">
    <source>
        <dbReference type="SAM" id="MobiDB-lite"/>
    </source>
</evidence>
<sequence>MCRASWARQGAAGYDRPHAQQELRPRIDPAVEEERPGPRGGGGGRPGGRGGDDGLLRGRGALREDRGRAHGHPGGPLRQAPGLPDGAPRLPDRRPHGHAGAPAGRARTAGAAAVRVGFRGGARREGAGGAGRAHLRRGAARRRAGRTGLGPRPAGRGRGRGVPGGRRRPARDRGGLRPGPRRPARRAGRPPGAGVEGVACCRVGERRGRPGRRAPVHRRVGGGEARFRRHPAVAAGAARRGLEDRGVPGAGLGHVHR</sequence>
<feature type="compositionally biased region" description="Basic and acidic residues" evidence="1">
    <location>
        <begin position="50"/>
        <end position="68"/>
    </location>
</feature>
<feature type="compositionally biased region" description="Basic residues" evidence="1">
    <location>
        <begin position="133"/>
        <end position="145"/>
    </location>
</feature>
<proteinExistence type="predicted"/>